<dbReference type="GO" id="GO:0016787">
    <property type="term" value="F:hydrolase activity"/>
    <property type="evidence" value="ECO:0007669"/>
    <property type="project" value="UniProtKB-KW"/>
</dbReference>
<dbReference type="Proteomes" id="UP000217103">
    <property type="component" value="Unassembled WGS sequence"/>
</dbReference>
<evidence type="ECO:0000256" key="3">
    <source>
        <dbReference type="ARBA" id="ARBA00022801"/>
    </source>
</evidence>
<dbReference type="RefSeq" id="WP_093257969.1">
    <property type="nucleotide sequence ID" value="NZ_FNKK01000002.1"/>
</dbReference>
<reference evidence="6 7" key="1">
    <citation type="submission" date="2016-10" db="EMBL/GenBank/DDBJ databases">
        <authorList>
            <person name="de Groot N.N."/>
        </authorList>
    </citation>
    <scope>NUCLEOTIDE SEQUENCE [LARGE SCALE GENOMIC DNA]</scope>
    <source>
        <strain evidence="6 7">DSM 43794</strain>
    </source>
</reference>
<accession>A0A1H1BIJ4</accession>
<keyword evidence="4" id="KW-0862">Zinc</keyword>
<organism evidence="6 7">
    <name type="scientific">Thermostaphylospora chromogena</name>
    <dbReference type="NCBI Taxonomy" id="35622"/>
    <lineage>
        <taxon>Bacteria</taxon>
        <taxon>Bacillati</taxon>
        <taxon>Actinomycetota</taxon>
        <taxon>Actinomycetes</taxon>
        <taxon>Streptosporangiales</taxon>
        <taxon>Thermomonosporaceae</taxon>
        <taxon>Thermostaphylospora</taxon>
    </lineage>
</organism>
<evidence type="ECO:0000256" key="2">
    <source>
        <dbReference type="ARBA" id="ARBA00022723"/>
    </source>
</evidence>
<dbReference type="AlphaFoldDB" id="A0A1H1BIJ4"/>
<comment type="similarity">
    <text evidence="1">Belongs to the metallo-beta-lactamase superfamily.</text>
</comment>
<name>A0A1H1BIJ4_9ACTN</name>
<feature type="domain" description="Metallo-beta-lactamase" evidence="5">
    <location>
        <begin position="32"/>
        <end position="265"/>
    </location>
</feature>
<dbReference type="EMBL" id="FNKK01000002">
    <property type="protein sequence ID" value="SDQ51673.1"/>
    <property type="molecule type" value="Genomic_DNA"/>
</dbReference>
<gene>
    <name evidence="6" type="ORF">SAMN04489764_0981</name>
</gene>
<dbReference type="SMART" id="SM00849">
    <property type="entry name" value="Lactamase_B"/>
    <property type="match status" value="1"/>
</dbReference>
<sequence>MRVHHLNCATMRPYGGRLIDGRGGLFHRATMVCHCLLIETDDGLVLVDTGLGVGDVTDPDATLTPRFRFIAQPVLDIEETAVRQVARLGYDPVDVRHIVLTHLDVDHAGGLPDFPHATVHVHQAEHRAAMARATPAERSRYRPQHWAHGPDWRTYGAADGERWFGFEAVRELDGLPPQILLIPLAGHTRGHSGVAVDLGDRWLLHAGDAIFFHRETDPVRPYCPPGLDGFQRMMETEREPRLANQERLRALARAHGEKVHIFPAHDLTALRRAEDRAASRA</sequence>
<evidence type="ECO:0000313" key="7">
    <source>
        <dbReference type="Proteomes" id="UP000217103"/>
    </source>
</evidence>
<dbReference type="Pfam" id="PF00753">
    <property type="entry name" value="Lactamase_B"/>
    <property type="match status" value="1"/>
</dbReference>
<keyword evidence="7" id="KW-1185">Reference proteome</keyword>
<dbReference type="Gene3D" id="3.60.15.10">
    <property type="entry name" value="Ribonuclease Z/Hydroxyacylglutathione hydrolase-like"/>
    <property type="match status" value="1"/>
</dbReference>
<dbReference type="STRING" id="35622.SAMN04489764_0981"/>
<dbReference type="InterPro" id="IPR036866">
    <property type="entry name" value="RibonucZ/Hydroxyglut_hydro"/>
</dbReference>
<dbReference type="SUPFAM" id="SSF56281">
    <property type="entry name" value="Metallo-hydrolase/oxidoreductase"/>
    <property type="match status" value="1"/>
</dbReference>
<proteinExistence type="inferred from homology"/>
<dbReference type="InterPro" id="IPR001279">
    <property type="entry name" value="Metallo-B-lactamas"/>
</dbReference>
<dbReference type="InterPro" id="IPR051013">
    <property type="entry name" value="MBL_superfamily_lactonases"/>
</dbReference>
<evidence type="ECO:0000313" key="6">
    <source>
        <dbReference type="EMBL" id="SDQ51673.1"/>
    </source>
</evidence>
<dbReference type="PANTHER" id="PTHR42978">
    <property type="entry name" value="QUORUM-QUENCHING LACTONASE YTNP-RELATED-RELATED"/>
    <property type="match status" value="1"/>
</dbReference>
<evidence type="ECO:0000259" key="5">
    <source>
        <dbReference type="SMART" id="SM00849"/>
    </source>
</evidence>
<protein>
    <submittedName>
        <fullName evidence="6">Glyoxylase, beta-lactamase superfamily II</fullName>
    </submittedName>
</protein>
<keyword evidence="3" id="KW-0378">Hydrolase</keyword>
<evidence type="ECO:0000256" key="4">
    <source>
        <dbReference type="ARBA" id="ARBA00022833"/>
    </source>
</evidence>
<keyword evidence="2" id="KW-0479">Metal-binding</keyword>
<dbReference type="CDD" id="cd07742">
    <property type="entry name" value="metallo-hydrolase-like_MBL-fold"/>
    <property type="match status" value="1"/>
</dbReference>
<dbReference type="PANTHER" id="PTHR42978:SF3">
    <property type="entry name" value="BLR3078 PROTEIN"/>
    <property type="match status" value="1"/>
</dbReference>
<evidence type="ECO:0000256" key="1">
    <source>
        <dbReference type="ARBA" id="ARBA00007749"/>
    </source>
</evidence>
<dbReference type="GO" id="GO:0046872">
    <property type="term" value="F:metal ion binding"/>
    <property type="evidence" value="ECO:0007669"/>
    <property type="project" value="UniProtKB-KW"/>
</dbReference>
<dbReference type="OrthoDB" id="5177904at2"/>